<dbReference type="SFLD" id="SFLDG01126">
    <property type="entry name" value="C1.2:_Nucleotidase_Like"/>
    <property type="match status" value="1"/>
</dbReference>
<dbReference type="InterPro" id="IPR023214">
    <property type="entry name" value="HAD_sf"/>
</dbReference>
<dbReference type="EC" id="3.1.3.5" evidence="2"/>
<dbReference type="InterPro" id="IPR036412">
    <property type="entry name" value="HAD-like_sf"/>
</dbReference>
<dbReference type="SFLD" id="SFLDG01145">
    <property type="entry name" value="C1.2.1"/>
    <property type="match status" value="1"/>
</dbReference>
<organism evidence="2 3">
    <name type="scientific">Mytilus coruscus</name>
    <name type="common">Sea mussel</name>
    <dbReference type="NCBI Taxonomy" id="42192"/>
    <lineage>
        <taxon>Eukaryota</taxon>
        <taxon>Metazoa</taxon>
        <taxon>Spiralia</taxon>
        <taxon>Lophotrochozoa</taxon>
        <taxon>Mollusca</taxon>
        <taxon>Bivalvia</taxon>
        <taxon>Autobranchia</taxon>
        <taxon>Pteriomorphia</taxon>
        <taxon>Mytilida</taxon>
        <taxon>Mytiloidea</taxon>
        <taxon>Mytilidae</taxon>
        <taxon>Mytilinae</taxon>
        <taxon>Mytilus</taxon>
    </lineage>
</organism>
<dbReference type="Gene3D" id="3.40.50.1000">
    <property type="entry name" value="HAD superfamily/HAD-like"/>
    <property type="match status" value="1"/>
</dbReference>
<proteinExistence type="predicted"/>
<dbReference type="EMBL" id="CACVKT020007641">
    <property type="protein sequence ID" value="CAC5409223.1"/>
    <property type="molecule type" value="Genomic_DNA"/>
</dbReference>
<sequence>MAAKRGIGSLAQRKLMVLIDLDETLAAFEKHFMFKFREKYPNEPYIPVEKRNTFYIADQYDKLNFTDDSVRFELKKIYRSEYFFRDLPEIDGGCEAVKEMAEMEGVEVFICSSPLFQYKYSAPEKYEWVEKHLGPDWINRLILTRDKTMINGDILIDDKVHITGAMNSPSWKHVVFTASNNQNVKVKGEKLRLDNWTDGTWRTMIEDFKKRI</sequence>
<evidence type="ECO:0000313" key="3">
    <source>
        <dbReference type="Proteomes" id="UP000507470"/>
    </source>
</evidence>
<dbReference type="GO" id="GO:0008253">
    <property type="term" value="F:5'-nucleotidase activity"/>
    <property type="evidence" value="ECO:0007669"/>
    <property type="project" value="UniProtKB-EC"/>
</dbReference>
<dbReference type="SFLD" id="SFLDS00003">
    <property type="entry name" value="Haloacid_Dehalogenase"/>
    <property type="match status" value="1"/>
</dbReference>
<feature type="active site" description="Proton donor" evidence="1">
    <location>
        <position position="22"/>
    </location>
</feature>
<dbReference type="Pfam" id="PF06941">
    <property type="entry name" value="NT5C"/>
    <property type="match status" value="1"/>
</dbReference>
<dbReference type="OrthoDB" id="10248475at2759"/>
<dbReference type="PANTHER" id="PTHR16504:SF4">
    <property type="entry name" value="5'(3')-DEOXYRIBONUCLEOTIDASE"/>
    <property type="match status" value="1"/>
</dbReference>
<evidence type="ECO:0000313" key="2">
    <source>
        <dbReference type="EMBL" id="CAC5409223.1"/>
    </source>
</evidence>
<reference evidence="2 3" key="1">
    <citation type="submission" date="2020-06" db="EMBL/GenBank/DDBJ databases">
        <authorList>
            <person name="Li R."/>
            <person name="Bekaert M."/>
        </authorList>
    </citation>
    <scope>NUCLEOTIDE SEQUENCE [LARGE SCALE GENOMIC DNA]</scope>
    <source>
        <strain evidence="3">wild</strain>
    </source>
</reference>
<dbReference type="SUPFAM" id="SSF56784">
    <property type="entry name" value="HAD-like"/>
    <property type="match status" value="1"/>
</dbReference>
<name>A0A6J8DKR2_MYTCO</name>
<dbReference type="AlphaFoldDB" id="A0A6J8DKR2"/>
<dbReference type="GO" id="GO:0005739">
    <property type="term" value="C:mitochondrion"/>
    <property type="evidence" value="ECO:0007669"/>
    <property type="project" value="TreeGrafter"/>
</dbReference>
<keyword evidence="3" id="KW-1185">Reference proteome</keyword>
<dbReference type="Proteomes" id="UP000507470">
    <property type="component" value="Unassembled WGS sequence"/>
</dbReference>
<gene>
    <name evidence="2" type="ORF">MCOR_42537</name>
</gene>
<evidence type="ECO:0000256" key="1">
    <source>
        <dbReference type="PIRSR" id="PIRSR610708-1"/>
    </source>
</evidence>
<feature type="active site" description="Nucleophile" evidence="1">
    <location>
        <position position="20"/>
    </location>
</feature>
<dbReference type="InterPro" id="IPR010708">
    <property type="entry name" value="5'(3')-deoxyribonucleotidase"/>
</dbReference>
<dbReference type="GO" id="GO:0009223">
    <property type="term" value="P:pyrimidine deoxyribonucleotide catabolic process"/>
    <property type="evidence" value="ECO:0007669"/>
    <property type="project" value="TreeGrafter"/>
</dbReference>
<dbReference type="PANTHER" id="PTHR16504">
    <property type="entry name" value="5'(3')-DEOXYRIBONUCLEOTIDASE"/>
    <property type="match status" value="1"/>
</dbReference>
<accession>A0A6J8DKR2</accession>
<keyword evidence="2" id="KW-0378">Hydrolase</keyword>
<protein>
    <submittedName>
        <fullName evidence="2">E3.1.3.5</fullName>
        <ecNumber evidence="2">3.1.3.5</ecNumber>
    </submittedName>
</protein>
<dbReference type="Gene3D" id="1.10.40.40">
    <property type="entry name" value="Deoxyribonucleotidase, domain 2"/>
    <property type="match status" value="1"/>
</dbReference>